<dbReference type="Proteomes" id="UP000466535">
    <property type="component" value="Unassembled WGS sequence"/>
</dbReference>
<proteinExistence type="predicted"/>
<dbReference type="InterPro" id="IPR027417">
    <property type="entry name" value="P-loop_NTPase"/>
</dbReference>
<dbReference type="OrthoDB" id="287210at2157"/>
<comment type="caution">
    <text evidence="2">The sequence shown here is derived from an EMBL/GenBank/DDBJ whole genome shotgun (WGS) entry which is preliminary data.</text>
</comment>
<keyword evidence="3" id="KW-1185">Reference proteome</keyword>
<reference evidence="2 3" key="1">
    <citation type="submission" date="2019-12" db="EMBL/GenBank/DDBJ databases">
        <title>Isolation and characterization of three novel carbon monoxide-oxidizing members of Halobacteria from salione crusts and soils.</title>
        <authorList>
            <person name="Myers M.R."/>
            <person name="King G.M."/>
        </authorList>
    </citation>
    <scope>NUCLEOTIDE SEQUENCE [LARGE SCALE GENOMIC DNA]</scope>
    <source>
        <strain evidence="2 3">WSH3</strain>
    </source>
</reference>
<dbReference type="AlphaFoldDB" id="A0A6B0T5U7"/>
<feature type="compositionally biased region" description="Acidic residues" evidence="1">
    <location>
        <begin position="288"/>
        <end position="301"/>
    </location>
</feature>
<dbReference type="SUPFAM" id="SSF52540">
    <property type="entry name" value="P-loop containing nucleoside triphosphate hydrolases"/>
    <property type="match status" value="1"/>
</dbReference>
<protein>
    <submittedName>
        <fullName evidence="2">Uncharacterized protein</fullName>
    </submittedName>
</protein>
<name>A0A6B0T5U7_9EURY</name>
<accession>A0A6B0T5U7</accession>
<evidence type="ECO:0000313" key="3">
    <source>
        <dbReference type="Proteomes" id="UP000466535"/>
    </source>
</evidence>
<feature type="region of interest" description="Disordered" evidence="1">
    <location>
        <begin position="287"/>
        <end position="307"/>
    </location>
</feature>
<dbReference type="RefSeq" id="WP_159764428.1">
    <property type="nucleotide sequence ID" value="NZ_WUUT01000004.1"/>
</dbReference>
<organism evidence="2 3">
    <name type="scientific">Halovenus carboxidivorans</name>
    <dbReference type="NCBI Taxonomy" id="2692199"/>
    <lineage>
        <taxon>Archaea</taxon>
        <taxon>Methanobacteriati</taxon>
        <taxon>Methanobacteriota</taxon>
        <taxon>Stenosarchaea group</taxon>
        <taxon>Halobacteria</taxon>
        <taxon>Halobacteriales</taxon>
        <taxon>Haloarculaceae</taxon>
        <taxon>Halovenus</taxon>
    </lineage>
</organism>
<sequence>MSDGSAYAAAELATTLRDEPDEHVRGYAGLIDDRDTLQLLNHLDTVLTESVEETRVGQEIIANAATETIDESVRAGNVSQMKTATGLTNQSEKKERFFVEVADRLTHEGAVGLVFGSPGSGKTSLVLDTANVWRAVTGGKVIANVDWDGADAQFYSDEEMLETMASYQGPVLAVLDEVAQELSGFGTGSKKAEAFSDSLLFIRKRQEEHGEYAKRGSVLSVAHTRTKTAKEIRRVASFAVEKPDKTRPDKARILESEGGKDEWDELATYQGLTDTAETYDEYQASDFEVSEDYDSDDDSDDSGLSADKKASIQSAIVLTQDQGLTYDDAADAVGYSSSWVGDRVQEWKDGEHDFVEVDDE</sequence>
<evidence type="ECO:0000256" key="1">
    <source>
        <dbReference type="SAM" id="MobiDB-lite"/>
    </source>
</evidence>
<gene>
    <name evidence="2" type="ORF">GRX03_11925</name>
</gene>
<evidence type="ECO:0000313" key="2">
    <source>
        <dbReference type="EMBL" id="MXR52307.1"/>
    </source>
</evidence>
<dbReference type="EMBL" id="WUUT01000004">
    <property type="protein sequence ID" value="MXR52307.1"/>
    <property type="molecule type" value="Genomic_DNA"/>
</dbReference>